<evidence type="ECO:0000256" key="6">
    <source>
        <dbReference type="ARBA" id="ARBA00023136"/>
    </source>
</evidence>
<dbReference type="PANTHER" id="PTHR43386:SF25">
    <property type="entry name" value="PEPTIDE ABC TRANSPORTER PERMEASE PROTEIN"/>
    <property type="match status" value="1"/>
</dbReference>
<feature type="transmembrane region" description="Helical" evidence="7">
    <location>
        <begin position="20"/>
        <end position="40"/>
    </location>
</feature>
<organism evidence="9 10">
    <name type="scientific">Martelella radicis</name>
    <dbReference type="NCBI Taxonomy" id="1397476"/>
    <lineage>
        <taxon>Bacteria</taxon>
        <taxon>Pseudomonadati</taxon>
        <taxon>Pseudomonadota</taxon>
        <taxon>Alphaproteobacteria</taxon>
        <taxon>Hyphomicrobiales</taxon>
        <taxon>Aurantimonadaceae</taxon>
        <taxon>Martelella</taxon>
    </lineage>
</organism>
<dbReference type="CDD" id="cd06261">
    <property type="entry name" value="TM_PBP2"/>
    <property type="match status" value="1"/>
</dbReference>
<feature type="transmembrane region" description="Helical" evidence="7">
    <location>
        <begin position="201"/>
        <end position="224"/>
    </location>
</feature>
<dbReference type="Pfam" id="PF00528">
    <property type="entry name" value="BPD_transp_1"/>
    <property type="match status" value="1"/>
</dbReference>
<evidence type="ECO:0000313" key="9">
    <source>
        <dbReference type="EMBL" id="MBB4124560.1"/>
    </source>
</evidence>
<proteinExistence type="inferred from homology"/>
<evidence type="ECO:0000256" key="3">
    <source>
        <dbReference type="ARBA" id="ARBA00022475"/>
    </source>
</evidence>
<name>A0A7W6KNT3_9HYPH</name>
<dbReference type="InterPro" id="IPR050366">
    <property type="entry name" value="BP-dependent_transpt_permease"/>
</dbReference>
<feature type="transmembrane region" description="Helical" evidence="7">
    <location>
        <begin position="83"/>
        <end position="107"/>
    </location>
</feature>
<dbReference type="RefSeq" id="WP_183491350.1">
    <property type="nucleotide sequence ID" value="NZ_JACIDZ010000026.1"/>
</dbReference>
<feature type="transmembrane region" description="Helical" evidence="7">
    <location>
        <begin position="245"/>
        <end position="264"/>
    </location>
</feature>
<reference evidence="9 10" key="1">
    <citation type="submission" date="2020-08" db="EMBL/GenBank/DDBJ databases">
        <title>Genomic Encyclopedia of Type Strains, Phase IV (KMG-IV): sequencing the most valuable type-strain genomes for metagenomic binning, comparative biology and taxonomic classification.</title>
        <authorList>
            <person name="Goeker M."/>
        </authorList>
    </citation>
    <scope>NUCLEOTIDE SEQUENCE [LARGE SCALE GENOMIC DNA]</scope>
    <source>
        <strain evidence="9 10">DSM 28101</strain>
    </source>
</reference>
<protein>
    <submittedName>
        <fullName evidence="9">ABC-type dipeptide/oligopeptide/nickel transport system permease subunit</fullName>
    </submittedName>
</protein>
<gene>
    <name evidence="9" type="ORF">GGR30_004520</name>
</gene>
<dbReference type="Proteomes" id="UP000530571">
    <property type="component" value="Unassembled WGS sequence"/>
</dbReference>
<dbReference type="InterPro" id="IPR025966">
    <property type="entry name" value="OppC_N"/>
</dbReference>
<evidence type="ECO:0000256" key="1">
    <source>
        <dbReference type="ARBA" id="ARBA00004651"/>
    </source>
</evidence>
<evidence type="ECO:0000259" key="8">
    <source>
        <dbReference type="PROSITE" id="PS50928"/>
    </source>
</evidence>
<comment type="similarity">
    <text evidence="7">Belongs to the binding-protein-dependent transport system permease family.</text>
</comment>
<dbReference type="Gene3D" id="1.10.3720.10">
    <property type="entry name" value="MetI-like"/>
    <property type="match status" value="1"/>
</dbReference>
<keyword evidence="2 7" id="KW-0813">Transport</keyword>
<dbReference type="InterPro" id="IPR035906">
    <property type="entry name" value="MetI-like_sf"/>
</dbReference>
<comment type="caution">
    <text evidence="9">The sequence shown here is derived from an EMBL/GenBank/DDBJ whole genome shotgun (WGS) entry which is preliminary data.</text>
</comment>
<keyword evidence="3" id="KW-1003">Cell membrane</keyword>
<evidence type="ECO:0000256" key="2">
    <source>
        <dbReference type="ARBA" id="ARBA00022448"/>
    </source>
</evidence>
<keyword evidence="6 7" id="KW-0472">Membrane</keyword>
<accession>A0A7W6KNT3</accession>
<dbReference type="InterPro" id="IPR000515">
    <property type="entry name" value="MetI-like"/>
</dbReference>
<dbReference type="GO" id="GO:0005886">
    <property type="term" value="C:plasma membrane"/>
    <property type="evidence" value="ECO:0007669"/>
    <property type="project" value="UniProtKB-SubCell"/>
</dbReference>
<dbReference type="PANTHER" id="PTHR43386">
    <property type="entry name" value="OLIGOPEPTIDE TRANSPORT SYSTEM PERMEASE PROTEIN APPC"/>
    <property type="match status" value="1"/>
</dbReference>
<evidence type="ECO:0000256" key="5">
    <source>
        <dbReference type="ARBA" id="ARBA00022989"/>
    </source>
</evidence>
<evidence type="ECO:0000256" key="7">
    <source>
        <dbReference type="RuleBase" id="RU363032"/>
    </source>
</evidence>
<keyword evidence="4 7" id="KW-0812">Transmembrane</keyword>
<feature type="transmembrane region" description="Helical" evidence="7">
    <location>
        <begin position="128"/>
        <end position="155"/>
    </location>
</feature>
<comment type="subcellular location">
    <subcellularLocation>
        <location evidence="1 7">Cell membrane</location>
        <topology evidence="1 7">Multi-pass membrane protein</topology>
    </subcellularLocation>
</comment>
<evidence type="ECO:0000313" key="10">
    <source>
        <dbReference type="Proteomes" id="UP000530571"/>
    </source>
</evidence>
<keyword evidence="5 7" id="KW-1133">Transmembrane helix</keyword>
<dbReference type="PROSITE" id="PS50928">
    <property type="entry name" value="ABC_TM1"/>
    <property type="match status" value="1"/>
</dbReference>
<sequence length="279" mass="30070">MAERKRRGFWSRLLHNRLSIVGLTLTALLVIAGTFAPFIAPYDPTEMMFSDVFRPPSLAFPFGTDSLGRDMLSRIIWGARTSLYVGVLATAISLLIGVTFGSLAGYFQRTLSPVFMRLADIQLSVPDVVLLIVAATVIGARSLEVIALIIGVTMWPSIGRVARSKVMDIKTRDFVDAARMAGAGHGRIIWRHILPNGVGPLLIVATLDVGSAIVAEAGLSFLGLGDPTAVSWGQMITQGIEDMTYAPWCVIFPGLAIFSAVWGINVLGDALRDTLDVEL</sequence>
<dbReference type="SUPFAM" id="SSF161098">
    <property type="entry name" value="MetI-like"/>
    <property type="match status" value="1"/>
</dbReference>
<feature type="domain" description="ABC transmembrane type-1" evidence="8">
    <location>
        <begin position="79"/>
        <end position="268"/>
    </location>
</feature>
<keyword evidence="10" id="KW-1185">Reference proteome</keyword>
<evidence type="ECO:0000256" key="4">
    <source>
        <dbReference type="ARBA" id="ARBA00022692"/>
    </source>
</evidence>
<dbReference type="EMBL" id="JACIDZ010000026">
    <property type="protein sequence ID" value="MBB4124560.1"/>
    <property type="molecule type" value="Genomic_DNA"/>
</dbReference>
<dbReference type="GO" id="GO:0055085">
    <property type="term" value="P:transmembrane transport"/>
    <property type="evidence" value="ECO:0007669"/>
    <property type="project" value="InterPro"/>
</dbReference>
<dbReference type="AlphaFoldDB" id="A0A7W6KNT3"/>
<dbReference type="Pfam" id="PF12911">
    <property type="entry name" value="OppC_N"/>
    <property type="match status" value="1"/>
</dbReference>